<dbReference type="CDD" id="cd01444">
    <property type="entry name" value="GlpE_ST"/>
    <property type="match status" value="1"/>
</dbReference>
<evidence type="ECO:0000259" key="4">
    <source>
        <dbReference type="PROSITE" id="PS50206"/>
    </source>
</evidence>
<feature type="domain" description="Rhodanese" evidence="4">
    <location>
        <begin position="16"/>
        <end position="104"/>
    </location>
</feature>
<dbReference type="GO" id="GO:0103041">
    <property type="term" value="F:thiosulfate-thioredoxin sulfurtransferase activity"/>
    <property type="evidence" value="ECO:0007669"/>
    <property type="project" value="RHEA"/>
</dbReference>
<reference evidence="5 6" key="1">
    <citation type="submission" date="2019-09" db="EMBL/GenBank/DDBJ databases">
        <title>Nitrincola iocasae sp. nov., a bacterium isolated from the sediment collected at a cold seep field in South China Sea.</title>
        <authorList>
            <person name="Zhang H."/>
            <person name="Wang H."/>
            <person name="Li C."/>
        </authorList>
    </citation>
    <scope>NUCLEOTIDE SEQUENCE [LARGE SCALE GENOMIC DNA]</scope>
    <source>
        <strain evidence="5 6">KXZD1103</strain>
    </source>
</reference>
<dbReference type="PROSITE" id="PS50206">
    <property type="entry name" value="RHODANESE_3"/>
    <property type="match status" value="1"/>
</dbReference>
<comment type="catalytic activity">
    <reaction evidence="3">
        <text>thiosulfate + [thioredoxin]-dithiol = [thioredoxin]-disulfide + hydrogen sulfide + sulfite + 2 H(+)</text>
        <dbReference type="Rhea" id="RHEA:83859"/>
        <dbReference type="Rhea" id="RHEA-COMP:10698"/>
        <dbReference type="Rhea" id="RHEA-COMP:10700"/>
        <dbReference type="ChEBI" id="CHEBI:15378"/>
        <dbReference type="ChEBI" id="CHEBI:17359"/>
        <dbReference type="ChEBI" id="CHEBI:29919"/>
        <dbReference type="ChEBI" id="CHEBI:29950"/>
        <dbReference type="ChEBI" id="CHEBI:33542"/>
        <dbReference type="ChEBI" id="CHEBI:50058"/>
    </reaction>
</comment>
<protein>
    <recommendedName>
        <fullName evidence="3">Thiosulfate sulfurtransferase GlpE</fullName>
        <ecNumber evidence="3">2.8.1.1</ecNumber>
    </recommendedName>
</protein>
<proteinExistence type="inferred from homology"/>
<comment type="function">
    <text evidence="3">Transferase that catalyzes the transfer of sulfur from thiosulfate to thiophilic acceptors such as cyanide or dithiols. May function in a CysM-independent thiosulfate assimilation pathway by catalyzing the conversion of thiosulfate to sulfite, which can then be used for L-cysteine biosynthesis.</text>
</comment>
<name>A0A5J6LB62_9GAMM</name>
<dbReference type="Gene3D" id="3.40.250.10">
    <property type="entry name" value="Rhodanese-like domain"/>
    <property type="match status" value="1"/>
</dbReference>
<evidence type="ECO:0000313" key="5">
    <source>
        <dbReference type="EMBL" id="QEW05795.1"/>
    </source>
</evidence>
<dbReference type="EMBL" id="CP044222">
    <property type="protein sequence ID" value="QEW05795.1"/>
    <property type="molecule type" value="Genomic_DNA"/>
</dbReference>
<dbReference type="Pfam" id="PF00581">
    <property type="entry name" value="Rhodanese"/>
    <property type="match status" value="1"/>
</dbReference>
<dbReference type="RefSeq" id="WP_151053838.1">
    <property type="nucleotide sequence ID" value="NZ_CP044222.1"/>
</dbReference>
<comment type="similarity">
    <text evidence="3">Belongs to the GlpE family.</text>
</comment>
<dbReference type="EC" id="2.8.1.1" evidence="3"/>
<dbReference type="KEGG" id="nik:F5I99_04445"/>
<comment type="subcellular location">
    <subcellularLocation>
        <location evidence="3">Cytoplasm</location>
    </subcellularLocation>
</comment>
<dbReference type="NCBIfam" id="NF001195">
    <property type="entry name" value="PRK00162.1"/>
    <property type="match status" value="1"/>
</dbReference>
<dbReference type="GO" id="GO:0005737">
    <property type="term" value="C:cytoplasm"/>
    <property type="evidence" value="ECO:0007669"/>
    <property type="project" value="UniProtKB-SubCell"/>
</dbReference>
<feature type="active site" description="Cysteine persulfide intermediate" evidence="3">
    <location>
        <position position="64"/>
    </location>
</feature>
<keyword evidence="1 3" id="KW-0963">Cytoplasm</keyword>
<comment type="catalytic activity">
    <reaction evidence="3">
        <text>thiosulfate + hydrogen cyanide = thiocyanate + sulfite + 2 H(+)</text>
        <dbReference type="Rhea" id="RHEA:16881"/>
        <dbReference type="ChEBI" id="CHEBI:15378"/>
        <dbReference type="ChEBI" id="CHEBI:17359"/>
        <dbReference type="ChEBI" id="CHEBI:18022"/>
        <dbReference type="ChEBI" id="CHEBI:18407"/>
        <dbReference type="ChEBI" id="CHEBI:33542"/>
        <dbReference type="EC" id="2.8.1.1"/>
    </reaction>
</comment>
<dbReference type="SMART" id="SM00450">
    <property type="entry name" value="RHOD"/>
    <property type="match status" value="1"/>
</dbReference>
<gene>
    <name evidence="3 5" type="primary">glpE</name>
    <name evidence="5" type="ORF">F5I99_04445</name>
</gene>
<dbReference type="Proteomes" id="UP000325606">
    <property type="component" value="Chromosome"/>
</dbReference>
<dbReference type="InterPro" id="IPR036873">
    <property type="entry name" value="Rhodanese-like_dom_sf"/>
</dbReference>
<dbReference type="PANTHER" id="PTHR43031:SF6">
    <property type="entry name" value="THIOSULFATE SULFURTRANSFERASE GLPE"/>
    <property type="match status" value="1"/>
</dbReference>
<evidence type="ECO:0000256" key="1">
    <source>
        <dbReference type="ARBA" id="ARBA00022490"/>
    </source>
</evidence>
<organism evidence="5 6">
    <name type="scientific">Nitrincola iocasae</name>
    <dbReference type="NCBI Taxonomy" id="2614693"/>
    <lineage>
        <taxon>Bacteria</taxon>
        <taxon>Pseudomonadati</taxon>
        <taxon>Pseudomonadota</taxon>
        <taxon>Gammaproteobacteria</taxon>
        <taxon>Oceanospirillales</taxon>
        <taxon>Oceanospirillaceae</taxon>
        <taxon>Nitrincola</taxon>
    </lineage>
</organism>
<sequence length="105" mass="11506">MSQFKAIAPQAAATLIEQGAAIVDIRDQNSFSASHIAQAQHLNNDNLPVFLQQADRQQALIVYCYHGISSQSAADFLAGQGFSEVYSLDGGFEQWKLQYPELCQA</sequence>
<accession>A0A5J6LB62</accession>
<dbReference type="InterPro" id="IPR001763">
    <property type="entry name" value="Rhodanese-like_dom"/>
</dbReference>
<evidence type="ECO:0000313" key="6">
    <source>
        <dbReference type="Proteomes" id="UP000325606"/>
    </source>
</evidence>
<evidence type="ECO:0000256" key="3">
    <source>
        <dbReference type="HAMAP-Rule" id="MF_01009"/>
    </source>
</evidence>
<dbReference type="AlphaFoldDB" id="A0A5J6LB62"/>
<keyword evidence="6" id="KW-1185">Reference proteome</keyword>
<dbReference type="HAMAP" id="MF_01009">
    <property type="entry name" value="Thiosulf_sulfurtr"/>
    <property type="match status" value="1"/>
</dbReference>
<evidence type="ECO:0000256" key="2">
    <source>
        <dbReference type="ARBA" id="ARBA00022679"/>
    </source>
</evidence>
<dbReference type="PANTHER" id="PTHR43031">
    <property type="entry name" value="FAD-DEPENDENT OXIDOREDUCTASE"/>
    <property type="match status" value="1"/>
</dbReference>
<dbReference type="GO" id="GO:0004792">
    <property type="term" value="F:thiosulfate-cyanide sulfurtransferase activity"/>
    <property type="evidence" value="ECO:0007669"/>
    <property type="project" value="UniProtKB-UniRule"/>
</dbReference>
<dbReference type="InterPro" id="IPR023695">
    <property type="entry name" value="Thiosulf_sulfurTrfase"/>
</dbReference>
<dbReference type="SUPFAM" id="SSF52821">
    <property type="entry name" value="Rhodanese/Cell cycle control phosphatase"/>
    <property type="match status" value="1"/>
</dbReference>
<keyword evidence="2 3" id="KW-0808">Transferase</keyword>
<dbReference type="InterPro" id="IPR050229">
    <property type="entry name" value="GlpE_sulfurtransferase"/>
</dbReference>